<evidence type="ECO:0000256" key="2">
    <source>
        <dbReference type="ARBA" id="ARBA00023242"/>
    </source>
</evidence>
<reference evidence="5 6" key="1">
    <citation type="submission" date="2008-02" db="EMBL/GenBank/DDBJ databases">
        <title>A 6x draft sequence assembly of the Pongo pygmaeus abelii genome.</title>
        <authorList>
            <person name="Wilson R.K."/>
            <person name="Mardis E."/>
        </authorList>
    </citation>
    <scope>NUCLEOTIDE SEQUENCE [LARGE SCALE GENOMIC DNA]</scope>
</reference>
<dbReference type="SUPFAM" id="SSF109640">
    <property type="entry name" value="KRAB domain (Kruppel-associated box)"/>
    <property type="match status" value="1"/>
</dbReference>
<dbReference type="InterPro" id="IPR050169">
    <property type="entry name" value="Krueppel_C2H2_ZnF"/>
</dbReference>
<reference evidence="5" key="3">
    <citation type="submission" date="2025-09" db="UniProtKB">
        <authorList>
            <consortium name="Ensembl"/>
        </authorList>
    </citation>
    <scope>IDENTIFICATION</scope>
</reference>
<dbReference type="GO" id="GO:0006355">
    <property type="term" value="P:regulation of DNA-templated transcription"/>
    <property type="evidence" value="ECO:0007669"/>
    <property type="project" value="InterPro"/>
</dbReference>
<name>A0A8I5UUH1_PONAB</name>
<evidence type="ECO:0000256" key="1">
    <source>
        <dbReference type="ARBA" id="ARBA00004123"/>
    </source>
</evidence>
<proteinExistence type="predicted"/>
<dbReference type="PROSITE" id="PS50805">
    <property type="entry name" value="KRAB"/>
    <property type="match status" value="1"/>
</dbReference>
<dbReference type="AlphaFoldDB" id="A0A8I5UUH1"/>
<dbReference type="CDD" id="cd07765">
    <property type="entry name" value="KRAB_A-box"/>
    <property type="match status" value="1"/>
</dbReference>
<dbReference type="Ensembl" id="ENSPPYT00000054151.1">
    <property type="protein sequence ID" value="ENSPPYP00000040898.1"/>
    <property type="gene ID" value="ENSPPYG00000010572.3"/>
</dbReference>
<dbReference type="Gene3D" id="6.10.140.140">
    <property type="match status" value="1"/>
</dbReference>
<dbReference type="PANTHER" id="PTHR23232:SF165">
    <property type="entry name" value="KRAB DOMAIN-CONTAINING PROTEIN"/>
    <property type="match status" value="1"/>
</dbReference>
<sequence>MPADVNLSQKPQVLGPEEQDGSCEASVSFEDVTVDFSREEWQQLDPAQRRLYQDVMLELYSHLFSVGYHIPNPDVIFRMLKEKEPRVEEAELSHQRCQGSGHVQCEKSDIDPDLGRRSGL</sequence>
<evidence type="ECO:0000313" key="6">
    <source>
        <dbReference type="Proteomes" id="UP000001595"/>
    </source>
</evidence>
<reference evidence="5" key="2">
    <citation type="submission" date="2025-08" db="UniProtKB">
        <authorList>
            <consortium name="Ensembl"/>
        </authorList>
    </citation>
    <scope>IDENTIFICATION</scope>
</reference>
<dbReference type="InterPro" id="IPR001909">
    <property type="entry name" value="KRAB"/>
</dbReference>
<gene>
    <name evidence="5" type="primary">ZNF175</name>
</gene>
<feature type="region of interest" description="Disordered" evidence="3">
    <location>
        <begin position="90"/>
        <end position="120"/>
    </location>
</feature>
<organism evidence="5 6">
    <name type="scientific">Pongo abelii</name>
    <name type="common">Sumatran orangutan</name>
    <name type="synonym">Pongo pygmaeus abelii</name>
    <dbReference type="NCBI Taxonomy" id="9601"/>
    <lineage>
        <taxon>Eukaryota</taxon>
        <taxon>Metazoa</taxon>
        <taxon>Chordata</taxon>
        <taxon>Craniata</taxon>
        <taxon>Vertebrata</taxon>
        <taxon>Euteleostomi</taxon>
        <taxon>Mammalia</taxon>
        <taxon>Eutheria</taxon>
        <taxon>Euarchontoglires</taxon>
        <taxon>Primates</taxon>
        <taxon>Haplorrhini</taxon>
        <taxon>Catarrhini</taxon>
        <taxon>Hominidae</taxon>
        <taxon>Pongo</taxon>
    </lineage>
</organism>
<feature type="region of interest" description="Disordered" evidence="3">
    <location>
        <begin position="1"/>
        <end position="24"/>
    </location>
</feature>
<dbReference type="GeneTree" id="ENSGT00940000163075"/>
<evidence type="ECO:0000313" key="5">
    <source>
        <dbReference type="Ensembl" id="ENSPPYP00000040898.1"/>
    </source>
</evidence>
<feature type="domain" description="KRAB" evidence="4">
    <location>
        <begin position="27"/>
        <end position="98"/>
    </location>
</feature>
<dbReference type="Pfam" id="PF01352">
    <property type="entry name" value="KRAB"/>
    <property type="match status" value="1"/>
</dbReference>
<dbReference type="SMART" id="SM00349">
    <property type="entry name" value="KRAB"/>
    <property type="match status" value="1"/>
</dbReference>
<keyword evidence="6" id="KW-1185">Reference proteome</keyword>
<accession>A0A8I5UUH1</accession>
<comment type="subcellular location">
    <subcellularLocation>
        <location evidence="1">Nucleus</location>
    </subcellularLocation>
</comment>
<keyword evidence="2" id="KW-0539">Nucleus</keyword>
<dbReference type="InterPro" id="IPR036051">
    <property type="entry name" value="KRAB_dom_sf"/>
</dbReference>
<dbReference type="Proteomes" id="UP000001595">
    <property type="component" value="Chromosome 19"/>
</dbReference>
<feature type="compositionally biased region" description="Polar residues" evidence="3">
    <location>
        <begin position="1"/>
        <end position="11"/>
    </location>
</feature>
<feature type="compositionally biased region" description="Basic and acidic residues" evidence="3">
    <location>
        <begin position="104"/>
        <end position="120"/>
    </location>
</feature>
<evidence type="ECO:0000256" key="3">
    <source>
        <dbReference type="SAM" id="MobiDB-lite"/>
    </source>
</evidence>
<evidence type="ECO:0000259" key="4">
    <source>
        <dbReference type="PROSITE" id="PS50805"/>
    </source>
</evidence>
<dbReference type="PANTHER" id="PTHR23232">
    <property type="entry name" value="KRAB DOMAIN C2H2 ZINC FINGER"/>
    <property type="match status" value="1"/>
</dbReference>
<protein>
    <submittedName>
        <fullName evidence="5">Zinc finger protein 175</fullName>
    </submittedName>
</protein>